<dbReference type="GO" id="GO:0000712">
    <property type="term" value="P:resolution of meiotic recombination intermediates"/>
    <property type="evidence" value="ECO:0007669"/>
    <property type="project" value="TreeGrafter"/>
</dbReference>
<dbReference type="GO" id="GO:0000736">
    <property type="term" value="P:double-strand break repair via single-strand annealing, removal of nonhomologous ends"/>
    <property type="evidence" value="ECO:0007669"/>
    <property type="project" value="EnsemblFungi"/>
</dbReference>
<feature type="region of interest" description="Disordered" evidence="10">
    <location>
        <begin position="185"/>
        <end position="241"/>
    </location>
</feature>
<keyword evidence="9" id="KW-0539">Nucleus</keyword>
<dbReference type="GO" id="GO:0000110">
    <property type="term" value="C:nucleotide-excision repair factor 1 complex"/>
    <property type="evidence" value="ECO:0007669"/>
    <property type="project" value="EnsemblFungi"/>
</dbReference>
<keyword evidence="6" id="KW-0378">Hydrolase</keyword>
<dbReference type="InParanoid" id="C4Y9Q2"/>
<dbReference type="PANTHER" id="PTHR10150:SF0">
    <property type="entry name" value="DNA REPAIR ENDONUCLEASE XPF"/>
    <property type="match status" value="1"/>
</dbReference>
<dbReference type="InterPro" id="IPR011335">
    <property type="entry name" value="Restrct_endonuc-II-like"/>
</dbReference>
<sequence length="1112" mass="124085">MSLFVSDDEDYLDEPMGSPVQDENHEASPMKNGKEASPMESLAARNVPDNNSNNIEANPVINPTISTAPPNATLNLHAEARRGSSNEIPVVFRDDARPIITPHASCSSLVLQFHREIAETLLSKDGLLVMGHGMGHDQVIANVLHALSFRVGNKSPLVMVLNAREDELVALNEVLTELSWMEEMESERKRESEQKSGVKHGSEQNDGSEQGRENDDIQKDSDMQKDSDIQKDTDMQNDTDINDTEADFANFCLKTGDMTTPAKRRRMYASGGLLAVPARTLSVDLLAGVVSPAAITGLVILHAERVKETSAEALVVSLYRDGNAWGFVKAISDSPEAFTGFTPLASRLKVLRLSNVFLWPRFHVAVTSSLQKHKGQKKSQTLHVTEINVRLTRRMAQIQGAVLACIEACLGELRRHNPSLDTEYWNVDNVHDEGFSQRVRRSLEPHWHRLSWTSKQLVHDVATLADLLAALLVDDSVAFYQRVQSLVEGASGKSASPWLMMDEAPAIVTYARERALGDSEVRRRNLHGNERNQTTGVNADESPAATEFSPPRSSPMLEELPKWAQLSAVIEDIAHERSLSHTEGAILVMCASGRTAQQLSHLLSSAKRGNGQYSFRPYMASRLREYVSWKSLTAKTAALAAEFAEPEVEQVQVSKTFARTGPVSKRRRTRGDAAVARVESLRGGKIQAAPDVDPETLRAVEQEVKEEGENQEETENLEETETSPAGPTSIFVSDESDEEQPYPSRFNSFSHISSSAQIVIAAYSDREELLQEISPAYIIMYEPDLSFIRRVEIFQALSRPAKVFFMYYGTSVEEQRHLVRIRKEKQAFTKLIKEKATLGKHFASDADNWKFRIKKTQVANTRIAGGATFRTENDEMRVIVDTREFRSSLPNLLYRVGIQVVPCMLTVGDYVLSPKLCVERKAIPDLISSFKSGRLYQQCEQMFRHYESPVLLIEFDENKSFSLEPFAEFKPPTSRATNPLSAKISKQEIQSKITELLVSFPRLKILWSSSPYESAQIFLELKASQHEPDVEEALSKGVNPSITTSDGPPMINDDVVDILQSIPGINTVNYVKIIQKVSNMAELVCLSREKFVELLGEENGNKAYNFINHEVS</sequence>
<protein>
    <recommendedName>
        <fullName evidence="11">ERCC4 domain-containing protein</fullName>
    </recommendedName>
</protein>
<dbReference type="HOGENOM" id="CLU_002265_2_0_1"/>
<organism evidence="12 13">
    <name type="scientific">Clavispora lusitaniae (strain ATCC 42720)</name>
    <name type="common">Yeast</name>
    <name type="synonym">Candida lusitaniae</name>
    <dbReference type="NCBI Taxonomy" id="306902"/>
    <lineage>
        <taxon>Eukaryota</taxon>
        <taxon>Fungi</taxon>
        <taxon>Dikarya</taxon>
        <taxon>Ascomycota</taxon>
        <taxon>Saccharomycotina</taxon>
        <taxon>Pichiomycetes</taxon>
        <taxon>Metschnikowiaceae</taxon>
        <taxon>Clavispora</taxon>
    </lineage>
</organism>
<keyword evidence="4" id="KW-0255">Endonuclease</keyword>
<evidence type="ECO:0000256" key="5">
    <source>
        <dbReference type="ARBA" id="ARBA00022763"/>
    </source>
</evidence>
<comment type="similarity">
    <text evidence="2">Belongs to the XPF family.</text>
</comment>
<keyword evidence="5" id="KW-0227">DNA damage</keyword>
<dbReference type="GO" id="GO:0000014">
    <property type="term" value="F:single-stranded DNA endodeoxyribonuclease activity"/>
    <property type="evidence" value="ECO:0007669"/>
    <property type="project" value="EnsemblFungi"/>
</dbReference>
<dbReference type="SUPFAM" id="SSF47781">
    <property type="entry name" value="RuvA domain 2-like"/>
    <property type="match status" value="1"/>
</dbReference>
<dbReference type="Gene3D" id="3.40.50.10130">
    <property type="match status" value="1"/>
</dbReference>
<dbReference type="SMR" id="C4Y9Q2"/>
<evidence type="ECO:0000256" key="2">
    <source>
        <dbReference type="ARBA" id="ARBA00010015"/>
    </source>
</evidence>
<name>C4Y9Q2_CLAL4</name>
<dbReference type="GO" id="GO:0000715">
    <property type="term" value="P:nucleotide-excision repair, DNA damage recognition"/>
    <property type="evidence" value="ECO:0007669"/>
    <property type="project" value="EnsemblFungi"/>
</dbReference>
<keyword evidence="8" id="KW-0234">DNA repair</keyword>
<evidence type="ECO:0000256" key="10">
    <source>
        <dbReference type="SAM" id="MobiDB-lite"/>
    </source>
</evidence>
<feature type="compositionally biased region" description="Basic and acidic residues" evidence="10">
    <location>
        <begin position="22"/>
        <end position="34"/>
    </location>
</feature>
<feature type="compositionally biased region" description="Basic and acidic residues" evidence="10">
    <location>
        <begin position="519"/>
        <end position="530"/>
    </location>
</feature>
<evidence type="ECO:0000256" key="7">
    <source>
        <dbReference type="ARBA" id="ARBA00023125"/>
    </source>
</evidence>
<comment type="subcellular location">
    <subcellularLocation>
        <location evidence="1">Nucleus</location>
    </subcellularLocation>
</comment>
<dbReference type="GeneID" id="8495741"/>
<evidence type="ECO:0000256" key="6">
    <source>
        <dbReference type="ARBA" id="ARBA00022801"/>
    </source>
</evidence>
<dbReference type="FunCoup" id="C4Y9Q2">
    <property type="interactions" value="920"/>
</dbReference>
<dbReference type="GO" id="GO:0000710">
    <property type="term" value="P:meiotic mismatch repair"/>
    <property type="evidence" value="ECO:0007669"/>
    <property type="project" value="EnsemblFungi"/>
</dbReference>
<feature type="compositionally biased region" description="Acidic residues" evidence="10">
    <location>
        <begin position="1"/>
        <end position="13"/>
    </location>
</feature>
<dbReference type="EMBL" id="CH408081">
    <property type="protein sequence ID" value="EEQ40995.1"/>
    <property type="molecule type" value="Genomic_DNA"/>
</dbReference>
<feature type="compositionally biased region" description="Basic and acidic residues" evidence="10">
    <location>
        <begin position="186"/>
        <end position="234"/>
    </location>
</feature>
<feature type="region of interest" description="Disordered" evidence="10">
    <location>
        <begin position="703"/>
        <end position="744"/>
    </location>
</feature>
<dbReference type="VEuPathDB" id="FungiDB:CLUG_05123"/>
<dbReference type="GO" id="GO:0003684">
    <property type="term" value="F:damaged DNA binding"/>
    <property type="evidence" value="ECO:0007669"/>
    <property type="project" value="TreeGrafter"/>
</dbReference>
<evidence type="ECO:0000256" key="1">
    <source>
        <dbReference type="ARBA" id="ARBA00004123"/>
    </source>
</evidence>
<dbReference type="GO" id="GO:0006277">
    <property type="term" value="P:DNA amplification"/>
    <property type="evidence" value="ECO:0007669"/>
    <property type="project" value="EnsemblFungi"/>
</dbReference>
<reference evidence="12 13" key="1">
    <citation type="journal article" date="2009" name="Nature">
        <title>Evolution of pathogenicity and sexual reproduction in eight Candida genomes.</title>
        <authorList>
            <person name="Butler G."/>
            <person name="Rasmussen M.D."/>
            <person name="Lin M.F."/>
            <person name="Santos M.A."/>
            <person name="Sakthikumar S."/>
            <person name="Munro C.A."/>
            <person name="Rheinbay E."/>
            <person name="Grabherr M."/>
            <person name="Forche A."/>
            <person name="Reedy J.L."/>
            <person name="Agrafioti I."/>
            <person name="Arnaud M.B."/>
            <person name="Bates S."/>
            <person name="Brown A.J."/>
            <person name="Brunke S."/>
            <person name="Costanzo M.C."/>
            <person name="Fitzpatrick D.A."/>
            <person name="de Groot P.W."/>
            <person name="Harris D."/>
            <person name="Hoyer L.L."/>
            <person name="Hube B."/>
            <person name="Klis F.M."/>
            <person name="Kodira C."/>
            <person name="Lennard N."/>
            <person name="Logue M.E."/>
            <person name="Martin R."/>
            <person name="Neiman A.M."/>
            <person name="Nikolaou E."/>
            <person name="Quail M.A."/>
            <person name="Quinn J."/>
            <person name="Santos M.C."/>
            <person name="Schmitzberger F.F."/>
            <person name="Sherlock G."/>
            <person name="Shah P."/>
            <person name="Silverstein K.A."/>
            <person name="Skrzypek M.S."/>
            <person name="Soll D."/>
            <person name="Staggs R."/>
            <person name="Stansfield I."/>
            <person name="Stumpf M.P."/>
            <person name="Sudbery P.E."/>
            <person name="Srikantha T."/>
            <person name="Zeng Q."/>
            <person name="Berman J."/>
            <person name="Berriman M."/>
            <person name="Heitman J."/>
            <person name="Gow N.A."/>
            <person name="Lorenz M.C."/>
            <person name="Birren B.W."/>
            <person name="Kellis M."/>
            <person name="Cuomo C.A."/>
        </authorList>
    </citation>
    <scope>NUCLEOTIDE SEQUENCE [LARGE SCALE GENOMIC DNA]</scope>
    <source>
        <strain evidence="12 13">ATCC 42720</strain>
    </source>
</reference>
<keyword evidence="3" id="KW-0540">Nuclease</keyword>
<dbReference type="SUPFAM" id="SSF52980">
    <property type="entry name" value="Restriction endonuclease-like"/>
    <property type="match status" value="1"/>
</dbReference>
<dbReference type="GO" id="GO:0000724">
    <property type="term" value="P:double-strand break repair via homologous recombination"/>
    <property type="evidence" value="ECO:0007669"/>
    <property type="project" value="TreeGrafter"/>
</dbReference>
<dbReference type="Proteomes" id="UP000007703">
    <property type="component" value="Unassembled WGS sequence"/>
</dbReference>
<dbReference type="GO" id="GO:1901255">
    <property type="term" value="P:nucleotide-excision repair involved in interstrand cross-link repair"/>
    <property type="evidence" value="ECO:0007669"/>
    <property type="project" value="TreeGrafter"/>
</dbReference>
<evidence type="ECO:0000256" key="8">
    <source>
        <dbReference type="ARBA" id="ARBA00023204"/>
    </source>
</evidence>
<dbReference type="InterPro" id="IPR006166">
    <property type="entry name" value="ERCC4_domain"/>
</dbReference>
<dbReference type="Gene3D" id="1.10.150.20">
    <property type="entry name" value="5' to 3' exonuclease, C-terminal subdomain"/>
    <property type="match status" value="1"/>
</dbReference>
<dbReference type="GO" id="GO:0006312">
    <property type="term" value="P:mitotic recombination"/>
    <property type="evidence" value="ECO:0007669"/>
    <property type="project" value="EnsemblFungi"/>
</dbReference>
<evidence type="ECO:0000256" key="3">
    <source>
        <dbReference type="ARBA" id="ARBA00022722"/>
    </source>
</evidence>
<feature type="region of interest" description="Disordered" evidence="10">
    <location>
        <begin position="519"/>
        <end position="555"/>
    </location>
</feature>
<dbReference type="GO" id="GO:0003697">
    <property type="term" value="F:single-stranded DNA binding"/>
    <property type="evidence" value="ECO:0007669"/>
    <property type="project" value="EnsemblFungi"/>
</dbReference>
<dbReference type="Pfam" id="PF02732">
    <property type="entry name" value="ERCC4"/>
    <property type="match status" value="1"/>
</dbReference>
<evidence type="ECO:0000313" key="12">
    <source>
        <dbReference type="EMBL" id="EEQ40995.1"/>
    </source>
</evidence>
<dbReference type="InterPro" id="IPR047520">
    <property type="entry name" value="XPF_nuclease"/>
</dbReference>
<keyword evidence="7" id="KW-0238">DNA-binding</keyword>
<dbReference type="InterPro" id="IPR010994">
    <property type="entry name" value="RuvA_2-like"/>
</dbReference>
<feature type="region of interest" description="Disordered" evidence="10">
    <location>
        <begin position="1"/>
        <end position="55"/>
    </location>
</feature>
<evidence type="ECO:0000259" key="11">
    <source>
        <dbReference type="SMART" id="SM00891"/>
    </source>
</evidence>
<dbReference type="FunFam" id="3.40.50.10130:FF:000002">
    <property type="entry name" value="DNA repair endonuclease XPF"/>
    <property type="match status" value="1"/>
</dbReference>
<dbReference type="STRING" id="306902.C4Y9Q2"/>
<evidence type="ECO:0000256" key="4">
    <source>
        <dbReference type="ARBA" id="ARBA00022759"/>
    </source>
</evidence>
<dbReference type="AlphaFoldDB" id="C4Y9Q2"/>
<dbReference type="KEGG" id="clu:CLUG_05123"/>
<feature type="compositionally biased region" description="Acidic residues" evidence="10">
    <location>
        <begin position="709"/>
        <end position="721"/>
    </location>
</feature>
<dbReference type="OrthoDB" id="361020at2759"/>
<dbReference type="CDD" id="cd20078">
    <property type="entry name" value="XPF_nuclease_XPF_euk"/>
    <property type="match status" value="1"/>
</dbReference>
<dbReference type="GO" id="GO:1905348">
    <property type="term" value="C:endonuclease complex"/>
    <property type="evidence" value="ECO:0007669"/>
    <property type="project" value="EnsemblFungi"/>
</dbReference>
<dbReference type="OMA" id="THILDIM"/>
<evidence type="ECO:0000313" key="13">
    <source>
        <dbReference type="Proteomes" id="UP000007703"/>
    </source>
</evidence>
<dbReference type="PANTHER" id="PTHR10150">
    <property type="entry name" value="DNA REPAIR ENDONUCLEASE XPF"/>
    <property type="match status" value="1"/>
</dbReference>
<feature type="domain" description="ERCC4" evidence="11">
    <location>
        <begin position="877"/>
        <end position="957"/>
    </location>
</feature>
<proteinExistence type="inferred from homology"/>
<accession>C4Y9Q2</accession>
<dbReference type="SMART" id="SM00891">
    <property type="entry name" value="ERCC4"/>
    <property type="match status" value="1"/>
</dbReference>
<evidence type="ECO:0000256" key="9">
    <source>
        <dbReference type="ARBA" id="ARBA00023242"/>
    </source>
</evidence>
<gene>
    <name evidence="12" type="ORF">CLUG_05123</name>
</gene>